<dbReference type="PANTHER" id="PTHR43861">
    <property type="entry name" value="TRANS-ACONITATE 2-METHYLTRANSFERASE-RELATED"/>
    <property type="match status" value="1"/>
</dbReference>
<dbReference type="Pfam" id="PF13649">
    <property type="entry name" value="Methyltransf_25"/>
    <property type="match status" value="1"/>
</dbReference>
<dbReference type="PATRIC" id="fig|1137281.3.peg.2814"/>
<name>M7MCB0_9FLAO</name>
<sequence>MKEFWNERYNQSTYVYGKQPNTFYKSQLDLLVPGSILFPAEGEGRNAVYAATKGWQVDAFDISDAGKTKATQLAKEYQASLNYTIGTFGHLPYKKEQFDVIVLIFAHFDPENRMEYHQQLCDYLKPNGKIILEGFSKKHLEYSKKNPAVGGPKNPDMLFSKEMILSDFKGFKTLLLQEQEVMLQEGEYHNGMAHTIRFVGLKDT</sequence>
<reference evidence="3 4" key="1">
    <citation type="submission" date="2012-12" db="EMBL/GenBank/DDBJ databases">
        <title>Genome assembly of Formosa sp. AK20.</title>
        <authorList>
            <person name="Kumar R."/>
            <person name="Khatri I."/>
            <person name="Vaidya B."/>
            <person name="Subramanian S."/>
            <person name="Pinnaka A."/>
        </authorList>
    </citation>
    <scope>NUCLEOTIDE SEQUENCE [LARGE SCALE GENOMIC DNA]</scope>
    <source>
        <strain evidence="3 4">AK20</strain>
    </source>
</reference>
<dbReference type="SUPFAM" id="SSF53335">
    <property type="entry name" value="S-adenosyl-L-methionine-dependent methyltransferases"/>
    <property type="match status" value="1"/>
</dbReference>
<evidence type="ECO:0000313" key="3">
    <source>
        <dbReference type="EMBL" id="EMQ93782.1"/>
    </source>
</evidence>
<keyword evidence="1" id="KW-0808">Transferase</keyword>
<dbReference type="eggNOG" id="COG2227">
    <property type="taxonomic scope" value="Bacteria"/>
</dbReference>
<dbReference type="RefSeq" id="WP_007651832.1">
    <property type="nucleotide sequence ID" value="NZ_ANLA01000033.1"/>
</dbReference>
<dbReference type="GeneID" id="98642623"/>
<keyword evidence="4" id="KW-1185">Reference proteome</keyword>
<dbReference type="GO" id="GO:0016740">
    <property type="term" value="F:transferase activity"/>
    <property type="evidence" value="ECO:0007669"/>
    <property type="project" value="UniProtKB-KW"/>
</dbReference>
<dbReference type="Gene3D" id="3.40.50.150">
    <property type="entry name" value="Vaccinia Virus protein VP39"/>
    <property type="match status" value="1"/>
</dbReference>
<proteinExistence type="predicted"/>
<gene>
    <name evidence="3" type="ORF">D778_01512</name>
</gene>
<dbReference type="PANTHER" id="PTHR43861:SF3">
    <property type="entry name" value="PUTATIVE (AFU_ORTHOLOGUE AFUA_2G14390)-RELATED"/>
    <property type="match status" value="1"/>
</dbReference>
<accession>M7MCB0</accession>
<dbReference type="OrthoDB" id="9804312at2"/>
<dbReference type="Proteomes" id="UP000012024">
    <property type="component" value="Unassembled WGS sequence"/>
</dbReference>
<evidence type="ECO:0000313" key="4">
    <source>
        <dbReference type="Proteomes" id="UP000012024"/>
    </source>
</evidence>
<feature type="domain" description="Methyltransferase" evidence="2">
    <location>
        <begin position="41"/>
        <end position="128"/>
    </location>
</feature>
<protein>
    <recommendedName>
        <fullName evidence="2">Methyltransferase domain-containing protein</fullName>
    </recommendedName>
</protein>
<dbReference type="AlphaFoldDB" id="M7MCB0"/>
<evidence type="ECO:0000259" key="2">
    <source>
        <dbReference type="Pfam" id="PF13649"/>
    </source>
</evidence>
<dbReference type="InterPro" id="IPR041698">
    <property type="entry name" value="Methyltransf_25"/>
</dbReference>
<dbReference type="EMBL" id="ANLA01000033">
    <property type="protein sequence ID" value="EMQ93782.1"/>
    <property type="molecule type" value="Genomic_DNA"/>
</dbReference>
<comment type="caution">
    <text evidence="3">The sequence shown here is derived from an EMBL/GenBank/DDBJ whole genome shotgun (WGS) entry which is preliminary data.</text>
</comment>
<dbReference type="InterPro" id="IPR029063">
    <property type="entry name" value="SAM-dependent_MTases_sf"/>
</dbReference>
<dbReference type="CDD" id="cd02440">
    <property type="entry name" value="AdoMet_MTases"/>
    <property type="match status" value="1"/>
</dbReference>
<evidence type="ECO:0000256" key="1">
    <source>
        <dbReference type="ARBA" id="ARBA00022679"/>
    </source>
</evidence>
<organism evidence="3 4">
    <name type="scientific">Xanthomarina gelatinilytica</name>
    <dbReference type="NCBI Taxonomy" id="1137281"/>
    <lineage>
        <taxon>Bacteria</taxon>
        <taxon>Pseudomonadati</taxon>
        <taxon>Bacteroidota</taxon>
        <taxon>Flavobacteriia</taxon>
        <taxon>Flavobacteriales</taxon>
        <taxon>Flavobacteriaceae</taxon>
        <taxon>Xanthomarina</taxon>
    </lineage>
</organism>